<dbReference type="STRING" id="1354303.M917_1400"/>
<proteinExistence type="predicted"/>
<evidence type="ECO:0000313" key="1">
    <source>
        <dbReference type="EMBL" id="ERL55663.1"/>
    </source>
</evidence>
<organism evidence="1 2">
    <name type="scientific">Psychrobacter aquaticus CMS 56</name>
    <dbReference type="NCBI Taxonomy" id="1354303"/>
    <lineage>
        <taxon>Bacteria</taxon>
        <taxon>Pseudomonadati</taxon>
        <taxon>Pseudomonadota</taxon>
        <taxon>Gammaproteobacteria</taxon>
        <taxon>Moraxellales</taxon>
        <taxon>Moraxellaceae</taxon>
        <taxon>Psychrobacter</taxon>
    </lineage>
</organism>
<accession>U4TB08</accession>
<reference evidence="1 2" key="1">
    <citation type="journal article" date="2013" name="Genome Announc.">
        <title>Draft Genome Sequence of Psychrobacter aquaticus Strain CMS 56T, Isolated from a Cyanobacterial Mat Sample Collected from Water Bodies in the McMurdo Dry Valley Region of Antarctica.</title>
        <authorList>
            <person name="Reddy G.S."/>
            <person name="Ara S."/>
            <person name="Singh A."/>
            <person name="Kumar Pinnaka A."/>
            <person name="Shivaji S."/>
        </authorList>
    </citation>
    <scope>NUCLEOTIDE SEQUENCE [LARGE SCALE GENOMIC DNA]</scope>
    <source>
        <strain evidence="1 2">CMS 56</strain>
    </source>
</reference>
<name>U4TB08_9GAMM</name>
<comment type="caution">
    <text evidence="1">The sequence shown here is derived from an EMBL/GenBank/DDBJ whole genome shotgun (WGS) entry which is preliminary data.</text>
</comment>
<protein>
    <submittedName>
        <fullName evidence="1">Uncharacterized protein</fullName>
    </submittedName>
</protein>
<keyword evidence="2" id="KW-1185">Reference proteome</keyword>
<dbReference type="PATRIC" id="fig|1354303.4.peg.1382"/>
<sequence>MPAFMDEAWFSTIKVAKHVLKQPVSLQGMRHNAIMAYNL</sequence>
<gene>
    <name evidence="1" type="ORF">M917_1400</name>
</gene>
<dbReference type="Proteomes" id="UP000016761">
    <property type="component" value="Unassembled WGS sequence"/>
</dbReference>
<dbReference type="AlphaFoldDB" id="U4TB08"/>
<dbReference type="EMBL" id="AUSW01000025">
    <property type="protein sequence ID" value="ERL55663.1"/>
    <property type="molecule type" value="Genomic_DNA"/>
</dbReference>
<evidence type="ECO:0000313" key="2">
    <source>
        <dbReference type="Proteomes" id="UP000016761"/>
    </source>
</evidence>